<comment type="caution">
    <text evidence="5">The sequence shown here is derived from an EMBL/GenBank/DDBJ whole genome shotgun (WGS) entry which is preliminary data.</text>
</comment>
<feature type="region of interest" description="Disordered" evidence="3">
    <location>
        <begin position="1288"/>
        <end position="1388"/>
    </location>
</feature>
<dbReference type="Gene3D" id="1.25.40.20">
    <property type="entry name" value="Ankyrin repeat-containing domain"/>
    <property type="match status" value="1"/>
</dbReference>
<feature type="repeat" description="RCC1" evidence="2">
    <location>
        <begin position="156"/>
        <end position="224"/>
    </location>
</feature>
<dbReference type="SMART" id="SM00248">
    <property type="entry name" value="ANK"/>
    <property type="match status" value="2"/>
</dbReference>
<dbReference type="Gene3D" id="3.30.710.10">
    <property type="entry name" value="Potassium Channel Kv1.1, Chain A"/>
    <property type="match status" value="2"/>
</dbReference>
<sequence length="1388" mass="151543">MTLLHVYFALRKQQSFHRLLNGGPGQPSISVSTSSGKSWKRAGVLSSGIALEINALDALGRSVLHLACTSTDASSLEYVRMLLAHPAINVNVLDKESHWTPLHRALYAGNVSAAILLLKRLDIDTSIKDLEGYTAHDLYNSTVRSAKPTEDEETLAELFTWGTNRNAALGLGDGNDRAYPDQVVIPRKDDVAPQHNRTLDDRFAPIHVRQVSMSKLHTVVLTSEPRDNIRVCGFGGGGRLGPSQHTQYALIPLPDIKHTIESVALGQDHTLALTSTGEVLTWGLNRFSQLGYVIEVSSSAKQDEHIQATPRKVGSLRREFVKGVAACKTASGCWTDTEVWTWGTNGGQLGYDKTLVPVQVLPRKVSSIEKPVRAIVITETLMACLLVTGEVMCVWSGGVSKISFPTQRFPSEISVYRPPQAIKGHIITKLASCDDTIAALSSNGEVFTFTSQPIGEGDSAKSSPAFKPQRIWALRRQFSAVQDVDIGADGTVIVCTQSGHVYVRSRSAKGGQGSAAKAFKFQRIPYIQRAVAVCANSTGAFGALRVDFKPPPIHVNARSFSCDITEIQPYLGLSSRAEAPSVTPSLTTPLLDADEDGEDVSILDDIGDVSKLLHVLDRRKNAPDIALPYNADVVVVTTGPLHLPAHRLILAVRCPVLGNILHSGRPLHDKTSGIEVSLVSGDRVRIQIIGCHPFTVLILLRYLYSDQLLAVWDLRIGAPFVSQFQTFAVKPVAIKAELQSLARILDLQLLLKALRSPGKRVPTPSQAEDFRLLYERTQLTGRLRKNTKEDPLAPDVALHLADQVIVWSHSVVLQARCQFFASFFEDSAWTSKRRDKSGIIDIDLEHLNWQVIQYVVRWMCYGDENLFESLDFVQEVDDVLSFMFSVLSAANELLLDRLMLLCSQVILKYLDVYNACYLLTDATHINATHLVERLQSYITANLEMMLEGRMLEDLDLSVVRQLSEYIRSAQMTKSPVSRSNLLANEALRKHAEWLAHQDIPVVFEPVDRPQAHRDSPKSLTPGLVRTRPISSLSVHPAADSRKAADAGPSGDELFAMDEVPSSDITPNHPVPAVAEPSGAVPVWKRSISTPRTDLKAIMAEAENTKIFGVANRATHSAMAKPSEESSQRWTVGSSLKPDASPIPRRTLSDLDLGKSSLPESSAAATPTHARTPQRPAPQAVPSSSKPQPNAPSLGPVFSPVRQVPPTSSSPGPRRVSNTGAAWTLPPVQPVVQSSVAESSSLSFAEIQQLQLLQGMPAPKDKRSLVEIQEEERAIQQEADFMKWWAAEEARTQAEAHRASEMQTQRATPPRSKNRGGKKQSYSARSKPGKARPAQGSSCSGEGGKQPMTPAAGGEMLQAGGSSPKSRRRQESARSAVDDSIHGQRTKGR</sequence>
<accession>A0A9P6ZRZ0</accession>
<evidence type="ECO:0000256" key="2">
    <source>
        <dbReference type="PROSITE-ProRule" id="PRU00235"/>
    </source>
</evidence>
<name>A0A9P6ZRZ0_9AGAM</name>
<feature type="compositionally biased region" description="Polar residues" evidence="3">
    <location>
        <begin position="1204"/>
        <end position="1220"/>
    </location>
</feature>
<protein>
    <recommendedName>
        <fullName evidence="4">BTB domain-containing protein</fullName>
    </recommendedName>
</protein>
<dbReference type="SUPFAM" id="SSF50985">
    <property type="entry name" value="RCC1/BLIP-II"/>
    <property type="match status" value="1"/>
</dbReference>
<dbReference type="Gene3D" id="2.130.10.30">
    <property type="entry name" value="Regulator of chromosome condensation 1/beta-lactamase-inhibitor protein II"/>
    <property type="match status" value="1"/>
</dbReference>
<feature type="domain" description="BTB" evidence="4">
    <location>
        <begin position="631"/>
        <end position="708"/>
    </location>
</feature>
<keyword evidence="6" id="KW-1185">Reference proteome</keyword>
<dbReference type="CDD" id="cd18186">
    <property type="entry name" value="BTB_POZ_ZBTB_KLHL-like"/>
    <property type="match status" value="2"/>
</dbReference>
<dbReference type="Pfam" id="PF13540">
    <property type="entry name" value="RCC1_2"/>
    <property type="match status" value="1"/>
</dbReference>
<dbReference type="InterPro" id="IPR009091">
    <property type="entry name" value="RCC1/BLIP-II"/>
</dbReference>
<dbReference type="PANTHER" id="PTHR22872:SF2">
    <property type="entry name" value="INHIBITOR OF BRUTON TYROSINE KINASE"/>
    <property type="match status" value="1"/>
</dbReference>
<feature type="compositionally biased region" description="Basic and acidic residues" evidence="3">
    <location>
        <begin position="1368"/>
        <end position="1381"/>
    </location>
</feature>
<dbReference type="Pfam" id="PF00651">
    <property type="entry name" value="BTB"/>
    <property type="match status" value="1"/>
</dbReference>
<evidence type="ECO:0000259" key="4">
    <source>
        <dbReference type="PROSITE" id="PS50097"/>
    </source>
</evidence>
<dbReference type="EMBL" id="JABBWD010000032">
    <property type="protein sequence ID" value="KAG1775689.1"/>
    <property type="molecule type" value="Genomic_DNA"/>
</dbReference>
<feature type="compositionally biased region" description="Polar residues" evidence="3">
    <location>
        <begin position="1157"/>
        <end position="1170"/>
    </location>
</feature>
<dbReference type="InterPro" id="IPR051625">
    <property type="entry name" value="Signaling_Regulatory_Domain"/>
</dbReference>
<feature type="region of interest" description="Disordered" evidence="3">
    <location>
        <begin position="1007"/>
        <end position="1076"/>
    </location>
</feature>
<keyword evidence="1" id="KW-0677">Repeat</keyword>
<dbReference type="InterPro" id="IPR000210">
    <property type="entry name" value="BTB/POZ_dom"/>
</dbReference>
<dbReference type="Pfam" id="PF12796">
    <property type="entry name" value="Ank_2"/>
    <property type="match status" value="1"/>
</dbReference>
<dbReference type="PRINTS" id="PR00633">
    <property type="entry name" value="RCCNDNSATION"/>
</dbReference>
<reference evidence="5" key="1">
    <citation type="journal article" date="2020" name="New Phytol.">
        <title>Comparative genomics reveals dynamic genome evolution in host specialist ectomycorrhizal fungi.</title>
        <authorList>
            <person name="Lofgren L.A."/>
            <person name="Nguyen N.H."/>
            <person name="Vilgalys R."/>
            <person name="Ruytinx J."/>
            <person name="Liao H.L."/>
            <person name="Branco S."/>
            <person name="Kuo A."/>
            <person name="LaButti K."/>
            <person name="Lipzen A."/>
            <person name="Andreopoulos W."/>
            <person name="Pangilinan J."/>
            <person name="Riley R."/>
            <person name="Hundley H."/>
            <person name="Na H."/>
            <person name="Barry K."/>
            <person name="Grigoriev I.V."/>
            <person name="Stajich J.E."/>
            <person name="Kennedy P.G."/>
        </authorList>
    </citation>
    <scope>NUCLEOTIDE SEQUENCE</scope>
    <source>
        <strain evidence="5">DOB743</strain>
    </source>
</reference>
<gene>
    <name evidence="5" type="ORF">EV702DRAFT_1116070</name>
</gene>
<dbReference type="OrthoDB" id="1893551at2759"/>
<dbReference type="SUPFAM" id="SSF48403">
    <property type="entry name" value="Ankyrin repeat"/>
    <property type="match status" value="1"/>
</dbReference>
<dbReference type="InterPro" id="IPR036770">
    <property type="entry name" value="Ankyrin_rpt-contain_sf"/>
</dbReference>
<evidence type="ECO:0000313" key="5">
    <source>
        <dbReference type="EMBL" id="KAG1775689.1"/>
    </source>
</evidence>
<dbReference type="PANTHER" id="PTHR22872">
    <property type="entry name" value="BTK-BINDING PROTEIN-RELATED"/>
    <property type="match status" value="1"/>
</dbReference>
<feature type="repeat" description="RCC1" evidence="2">
    <location>
        <begin position="277"/>
        <end position="337"/>
    </location>
</feature>
<feature type="compositionally biased region" description="Basic and acidic residues" evidence="3">
    <location>
        <begin position="1007"/>
        <end position="1016"/>
    </location>
</feature>
<feature type="region of interest" description="Disordered" evidence="3">
    <location>
        <begin position="1117"/>
        <end position="1226"/>
    </location>
</feature>
<dbReference type="InterPro" id="IPR000408">
    <property type="entry name" value="Reg_chr_condens"/>
</dbReference>
<dbReference type="InterPro" id="IPR011333">
    <property type="entry name" value="SKP1/BTB/POZ_sf"/>
</dbReference>
<organism evidence="5 6">
    <name type="scientific">Suillus placidus</name>
    <dbReference type="NCBI Taxonomy" id="48579"/>
    <lineage>
        <taxon>Eukaryota</taxon>
        <taxon>Fungi</taxon>
        <taxon>Dikarya</taxon>
        <taxon>Basidiomycota</taxon>
        <taxon>Agaricomycotina</taxon>
        <taxon>Agaricomycetes</taxon>
        <taxon>Agaricomycetidae</taxon>
        <taxon>Boletales</taxon>
        <taxon>Suillineae</taxon>
        <taxon>Suillaceae</taxon>
        <taxon>Suillus</taxon>
    </lineage>
</organism>
<feature type="compositionally biased region" description="Basic and acidic residues" evidence="3">
    <location>
        <begin position="1288"/>
        <end position="1299"/>
    </location>
</feature>
<feature type="repeat" description="RCC1" evidence="2">
    <location>
        <begin position="227"/>
        <end position="276"/>
    </location>
</feature>
<dbReference type="PROSITE" id="PS50012">
    <property type="entry name" value="RCC1_3"/>
    <property type="match status" value="3"/>
</dbReference>
<dbReference type="InterPro" id="IPR002110">
    <property type="entry name" value="Ankyrin_rpt"/>
</dbReference>
<proteinExistence type="predicted"/>
<dbReference type="PROSITE" id="PS50097">
    <property type="entry name" value="BTB"/>
    <property type="match status" value="2"/>
</dbReference>
<feature type="domain" description="BTB" evidence="4">
    <location>
        <begin position="794"/>
        <end position="868"/>
    </location>
</feature>
<dbReference type="SUPFAM" id="SSF54695">
    <property type="entry name" value="POZ domain"/>
    <property type="match status" value="2"/>
</dbReference>
<evidence type="ECO:0000313" key="6">
    <source>
        <dbReference type="Proteomes" id="UP000714275"/>
    </source>
</evidence>
<evidence type="ECO:0000256" key="1">
    <source>
        <dbReference type="ARBA" id="ARBA00022737"/>
    </source>
</evidence>
<evidence type="ECO:0000256" key="3">
    <source>
        <dbReference type="SAM" id="MobiDB-lite"/>
    </source>
</evidence>
<dbReference type="Proteomes" id="UP000714275">
    <property type="component" value="Unassembled WGS sequence"/>
</dbReference>